<dbReference type="PANTHER" id="PTHR13063:SF10">
    <property type="entry name" value="NITRIC OXIDE SYNTHASE-INTERACTING PROTEIN"/>
    <property type="match status" value="1"/>
</dbReference>
<proteinExistence type="inferred from homology"/>
<dbReference type="SUPFAM" id="SSF57850">
    <property type="entry name" value="RING/U-box"/>
    <property type="match status" value="1"/>
</dbReference>
<feature type="coiled-coil region" evidence="4">
    <location>
        <begin position="68"/>
        <end position="102"/>
    </location>
</feature>
<gene>
    <name evidence="7" type="ORF">TAT_000321500</name>
    <name evidence="8" type="ORF">TAV_000321400</name>
</gene>
<dbReference type="InterPro" id="IPR031790">
    <property type="entry name" value="Znf-NOSIP"/>
</dbReference>
<dbReference type="InterPro" id="IPR013083">
    <property type="entry name" value="Znf_RING/FYVE/PHD"/>
</dbReference>
<organism evidence="7">
    <name type="scientific">Theileria annulata</name>
    <dbReference type="NCBI Taxonomy" id="5874"/>
    <lineage>
        <taxon>Eukaryota</taxon>
        <taxon>Sar</taxon>
        <taxon>Alveolata</taxon>
        <taxon>Apicomplexa</taxon>
        <taxon>Aconoidasida</taxon>
        <taxon>Piroplasmida</taxon>
        <taxon>Theileriidae</taxon>
        <taxon>Theileria</taxon>
    </lineage>
</organism>
<evidence type="ECO:0000256" key="5">
    <source>
        <dbReference type="SAM" id="MobiDB-lite"/>
    </source>
</evidence>
<feature type="region of interest" description="Disordered" evidence="5">
    <location>
        <begin position="151"/>
        <end position="179"/>
    </location>
</feature>
<dbReference type="EMBL" id="UIVT01000004">
    <property type="protein sequence ID" value="SVP94213.1"/>
    <property type="molecule type" value="Genomic_DNA"/>
</dbReference>
<dbReference type="Pfam" id="PF15906">
    <property type="entry name" value="zf-NOSIP"/>
    <property type="match status" value="1"/>
</dbReference>
<sequence length="277" mass="31880">MTRHSKNNTAGSIFTYHERKKVKDFNTLKQRLGAPSMRKFEQCWLCLSTAVKPVTTPLGYIYCKECILMSLSKQMENHKRLLAQWESEIKMWQKREDEMKEQEDLEKKRKLVIDNLYSLNTVKKPNTNVETKKNVFKEDLDYRQGANFWGVESSSKPRSKESKLEYQPPPKPKNVLSCPLSGRPLKVKDLVELHPDTGSTSDSPSSEVVWLCSVSKKPILHNQAYAYKKNGKIVMKQYVGATDNPQDTESFITLIPAGTAFSLHNNVEAKKYRPCMQ</sequence>
<evidence type="ECO:0000259" key="6">
    <source>
        <dbReference type="Pfam" id="PF15906"/>
    </source>
</evidence>
<evidence type="ECO:0000313" key="8">
    <source>
        <dbReference type="EMBL" id="SVP94948.1"/>
    </source>
</evidence>
<dbReference type="PANTHER" id="PTHR13063">
    <property type="entry name" value="ENOS INTERACTING PROTEIN"/>
    <property type="match status" value="1"/>
</dbReference>
<reference evidence="7" key="1">
    <citation type="submission" date="2018-07" db="EMBL/GenBank/DDBJ databases">
        <authorList>
            <person name="Quirk P.G."/>
            <person name="Krulwich T.A."/>
        </authorList>
    </citation>
    <scope>NUCLEOTIDE SEQUENCE</scope>
    <source>
        <strain evidence="7">Anand</strain>
    </source>
</reference>
<evidence type="ECO:0000256" key="2">
    <source>
        <dbReference type="ARBA" id="ARBA00008126"/>
    </source>
</evidence>
<comment type="subcellular location">
    <subcellularLocation>
        <location evidence="1">Nucleus</location>
    </subcellularLocation>
</comment>
<dbReference type="AlphaFoldDB" id="A0A3B0MVB5"/>
<protein>
    <recommendedName>
        <fullName evidence="6">Nitric oxide synthase-interacting protein zinc-finger domain-containing protein</fullName>
    </recommendedName>
</protein>
<evidence type="ECO:0000313" key="7">
    <source>
        <dbReference type="EMBL" id="SVP94213.1"/>
    </source>
</evidence>
<dbReference type="GO" id="GO:0061630">
    <property type="term" value="F:ubiquitin protein ligase activity"/>
    <property type="evidence" value="ECO:0007669"/>
    <property type="project" value="InterPro"/>
</dbReference>
<keyword evidence="4" id="KW-0175">Coiled coil</keyword>
<dbReference type="VEuPathDB" id="PiroplasmaDB:TA07555"/>
<comment type="similarity">
    <text evidence="2">Belongs to the NOSIP family.</text>
</comment>
<name>A0A3B0MVB5_THEAN</name>
<dbReference type="GO" id="GO:0005634">
    <property type="term" value="C:nucleus"/>
    <property type="evidence" value="ECO:0007669"/>
    <property type="project" value="UniProtKB-SubCell"/>
</dbReference>
<dbReference type="EMBL" id="UIVS01000004">
    <property type="protein sequence ID" value="SVP94948.1"/>
    <property type="molecule type" value="Genomic_DNA"/>
</dbReference>
<accession>A0A3B0MVB5</accession>
<evidence type="ECO:0000256" key="4">
    <source>
        <dbReference type="SAM" id="Coils"/>
    </source>
</evidence>
<dbReference type="Gene3D" id="3.30.40.10">
    <property type="entry name" value="Zinc/RING finger domain, C3HC4 (zinc finger)"/>
    <property type="match status" value="1"/>
</dbReference>
<dbReference type="InterPro" id="IPR016818">
    <property type="entry name" value="NOSIP"/>
</dbReference>
<evidence type="ECO:0000256" key="1">
    <source>
        <dbReference type="ARBA" id="ARBA00004123"/>
    </source>
</evidence>
<feature type="domain" description="Nitric oxide synthase-interacting protein zinc-finger" evidence="6">
    <location>
        <begin position="4"/>
        <end position="71"/>
    </location>
</feature>
<keyword evidence="3" id="KW-0539">Nucleus</keyword>
<evidence type="ECO:0000256" key="3">
    <source>
        <dbReference type="ARBA" id="ARBA00023242"/>
    </source>
</evidence>